<organism evidence="2 3">
    <name type="scientific">Rhipicephalus microplus</name>
    <name type="common">Cattle tick</name>
    <name type="synonym">Boophilus microplus</name>
    <dbReference type="NCBI Taxonomy" id="6941"/>
    <lineage>
        <taxon>Eukaryota</taxon>
        <taxon>Metazoa</taxon>
        <taxon>Ecdysozoa</taxon>
        <taxon>Arthropoda</taxon>
        <taxon>Chelicerata</taxon>
        <taxon>Arachnida</taxon>
        <taxon>Acari</taxon>
        <taxon>Parasitiformes</taxon>
        <taxon>Ixodida</taxon>
        <taxon>Ixodoidea</taxon>
        <taxon>Ixodidae</taxon>
        <taxon>Rhipicephalinae</taxon>
        <taxon>Rhipicephalus</taxon>
        <taxon>Boophilus</taxon>
    </lineage>
</organism>
<dbReference type="Proteomes" id="UP000821866">
    <property type="component" value="Chromosome 3"/>
</dbReference>
<feature type="region of interest" description="Disordered" evidence="1">
    <location>
        <begin position="60"/>
        <end position="327"/>
    </location>
</feature>
<feature type="compositionally biased region" description="Polar residues" evidence="1">
    <location>
        <begin position="61"/>
        <end position="78"/>
    </location>
</feature>
<reference evidence="2" key="2">
    <citation type="submission" date="2021-09" db="EMBL/GenBank/DDBJ databases">
        <authorList>
            <person name="Jia N."/>
            <person name="Wang J."/>
            <person name="Shi W."/>
            <person name="Du L."/>
            <person name="Sun Y."/>
            <person name="Zhan W."/>
            <person name="Jiang J."/>
            <person name="Wang Q."/>
            <person name="Zhang B."/>
            <person name="Ji P."/>
            <person name="Sakyi L.B."/>
            <person name="Cui X."/>
            <person name="Yuan T."/>
            <person name="Jiang B."/>
            <person name="Yang W."/>
            <person name="Lam T.T.-Y."/>
            <person name="Chang Q."/>
            <person name="Ding S."/>
            <person name="Wang X."/>
            <person name="Zhu J."/>
            <person name="Ruan X."/>
            <person name="Zhao L."/>
            <person name="Wei J."/>
            <person name="Que T."/>
            <person name="Du C."/>
            <person name="Cheng J."/>
            <person name="Dai P."/>
            <person name="Han X."/>
            <person name="Huang E."/>
            <person name="Gao Y."/>
            <person name="Liu J."/>
            <person name="Shao H."/>
            <person name="Ye R."/>
            <person name="Li L."/>
            <person name="Wei W."/>
            <person name="Wang X."/>
            <person name="Wang C."/>
            <person name="Huo Q."/>
            <person name="Li W."/>
            <person name="Guo W."/>
            <person name="Chen H."/>
            <person name="Chen S."/>
            <person name="Zhou L."/>
            <person name="Zhou L."/>
            <person name="Ni X."/>
            <person name="Tian J."/>
            <person name="Zhou Y."/>
            <person name="Sheng Y."/>
            <person name="Liu T."/>
            <person name="Pan Y."/>
            <person name="Xia L."/>
            <person name="Li J."/>
            <person name="Zhao F."/>
            <person name="Cao W."/>
        </authorList>
    </citation>
    <scope>NUCLEOTIDE SEQUENCE</scope>
    <source>
        <strain evidence="2">Rmic-2018</strain>
        <tissue evidence="2">Larvae</tissue>
    </source>
</reference>
<feature type="compositionally biased region" description="Polar residues" evidence="1">
    <location>
        <begin position="199"/>
        <end position="221"/>
    </location>
</feature>
<evidence type="ECO:0000313" key="3">
    <source>
        <dbReference type="Proteomes" id="UP000821866"/>
    </source>
</evidence>
<accession>A0A9J6EDC1</accession>
<gene>
    <name evidence="2" type="ORF">HPB51_024008</name>
</gene>
<reference evidence="2" key="1">
    <citation type="journal article" date="2020" name="Cell">
        <title>Large-Scale Comparative Analyses of Tick Genomes Elucidate Their Genetic Diversity and Vector Capacities.</title>
        <authorList>
            <consortium name="Tick Genome and Microbiome Consortium (TIGMIC)"/>
            <person name="Jia N."/>
            <person name="Wang J."/>
            <person name="Shi W."/>
            <person name="Du L."/>
            <person name="Sun Y."/>
            <person name="Zhan W."/>
            <person name="Jiang J.F."/>
            <person name="Wang Q."/>
            <person name="Zhang B."/>
            <person name="Ji P."/>
            <person name="Bell-Sakyi L."/>
            <person name="Cui X.M."/>
            <person name="Yuan T.T."/>
            <person name="Jiang B.G."/>
            <person name="Yang W.F."/>
            <person name="Lam T.T."/>
            <person name="Chang Q.C."/>
            <person name="Ding S.J."/>
            <person name="Wang X.J."/>
            <person name="Zhu J.G."/>
            <person name="Ruan X.D."/>
            <person name="Zhao L."/>
            <person name="Wei J.T."/>
            <person name="Ye R.Z."/>
            <person name="Que T.C."/>
            <person name="Du C.H."/>
            <person name="Zhou Y.H."/>
            <person name="Cheng J.X."/>
            <person name="Dai P.F."/>
            <person name="Guo W.B."/>
            <person name="Han X.H."/>
            <person name="Huang E.J."/>
            <person name="Li L.F."/>
            <person name="Wei W."/>
            <person name="Gao Y.C."/>
            <person name="Liu J.Z."/>
            <person name="Shao H.Z."/>
            <person name="Wang X."/>
            <person name="Wang C.C."/>
            <person name="Yang T.C."/>
            <person name="Huo Q.B."/>
            <person name="Li W."/>
            <person name="Chen H.Y."/>
            <person name="Chen S.E."/>
            <person name="Zhou L.G."/>
            <person name="Ni X.B."/>
            <person name="Tian J.H."/>
            <person name="Sheng Y."/>
            <person name="Liu T."/>
            <person name="Pan Y.S."/>
            <person name="Xia L.Y."/>
            <person name="Li J."/>
            <person name="Zhao F."/>
            <person name="Cao W.C."/>
        </authorList>
    </citation>
    <scope>NUCLEOTIDE SEQUENCE</scope>
    <source>
        <strain evidence="2">Rmic-2018</strain>
    </source>
</reference>
<comment type="caution">
    <text evidence="2">The sequence shown here is derived from an EMBL/GenBank/DDBJ whole genome shotgun (WGS) entry which is preliminary data.</text>
</comment>
<sequence length="327" mass="34672">MHPSAIEENFRTGTRLSTDLADAASLDESGQNTHTRLLEGNLQPRGFERRGEADVVLQPFVPSSQNAPIRGSTSTGENAESEPLRVSNLSDELGVENERETLSSLSPNRLLGEPAMRPEANIGFDTFQRGSPGEGPDWQPGLSQRRDASEHGISGLDQSGEVTEPPLSARPDAALSEDIRRQPHSQESEGDFPRKPNDQPLQTRQFSGVTNMGMSGHSSPSDMEMEENDSGRLDKAMPSLSGKFDESGFATPPSSASARELGSELNNNEDARNTEPPAAAAFEERDVSVGGLGASPLVTPGDQSGVGELRPVIPAPGRGTAAVSAGH</sequence>
<evidence type="ECO:0000256" key="1">
    <source>
        <dbReference type="SAM" id="MobiDB-lite"/>
    </source>
</evidence>
<protein>
    <submittedName>
        <fullName evidence="2">Uncharacterized protein</fullName>
    </submittedName>
</protein>
<evidence type="ECO:0000313" key="2">
    <source>
        <dbReference type="EMBL" id="KAH8032231.1"/>
    </source>
</evidence>
<feature type="compositionally biased region" description="Basic and acidic residues" evidence="1">
    <location>
        <begin position="177"/>
        <end position="197"/>
    </location>
</feature>
<proteinExistence type="predicted"/>
<name>A0A9J6EDC1_RHIMP</name>
<keyword evidence="3" id="KW-1185">Reference proteome</keyword>
<dbReference type="EMBL" id="JABSTU010000005">
    <property type="protein sequence ID" value="KAH8032231.1"/>
    <property type="molecule type" value="Genomic_DNA"/>
</dbReference>
<dbReference type="AlphaFoldDB" id="A0A9J6EDC1"/>